<dbReference type="Pfam" id="PF02597">
    <property type="entry name" value="ThiS"/>
    <property type="match status" value="1"/>
</dbReference>
<proteinExistence type="predicted"/>
<dbReference type="CDD" id="cd17040">
    <property type="entry name" value="Ubl_MoaD_like"/>
    <property type="match status" value="1"/>
</dbReference>
<dbReference type="EMBL" id="JAUQTA010000001">
    <property type="protein sequence ID" value="MDO7867865.1"/>
    <property type="molecule type" value="Genomic_DNA"/>
</dbReference>
<dbReference type="RefSeq" id="WP_305027248.1">
    <property type="nucleotide sequence ID" value="NZ_JAUQTA010000001.1"/>
</dbReference>
<gene>
    <name evidence="1" type="ORF">Q5722_05720</name>
</gene>
<dbReference type="InterPro" id="IPR003749">
    <property type="entry name" value="ThiS/MoaD-like"/>
</dbReference>
<sequence>MSLPAPVAPTITVRYWAGARAAAGVAEEQYDGPLSVAGLREAALARHPESDRLAGVLAVCSVLVDGQQPGADAVQPGSVVEFLPPFAGG</sequence>
<keyword evidence="2" id="KW-1185">Reference proteome</keyword>
<dbReference type="InterPro" id="IPR016155">
    <property type="entry name" value="Mopterin_synth/thiamin_S_b"/>
</dbReference>
<organism evidence="1 2">
    <name type="scientific">Nocardioides jiangxiensis</name>
    <dbReference type="NCBI Taxonomy" id="3064524"/>
    <lineage>
        <taxon>Bacteria</taxon>
        <taxon>Bacillati</taxon>
        <taxon>Actinomycetota</taxon>
        <taxon>Actinomycetes</taxon>
        <taxon>Propionibacteriales</taxon>
        <taxon>Nocardioidaceae</taxon>
        <taxon>Nocardioides</taxon>
    </lineage>
</organism>
<dbReference type="SUPFAM" id="SSF54285">
    <property type="entry name" value="MoaD/ThiS"/>
    <property type="match status" value="1"/>
</dbReference>
<dbReference type="InterPro" id="IPR012675">
    <property type="entry name" value="Beta-grasp_dom_sf"/>
</dbReference>
<accession>A0ABT9AZI4</accession>
<comment type="caution">
    <text evidence="1">The sequence shown here is derived from an EMBL/GenBank/DDBJ whole genome shotgun (WGS) entry which is preliminary data.</text>
</comment>
<name>A0ABT9AZI4_9ACTN</name>
<dbReference type="Gene3D" id="3.10.20.30">
    <property type="match status" value="1"/>
</dbReference>
<protein>
    <submittedName>
        <fullName evidence="1">MoaD/ThiS family protein</fullName>
    </submittedName>
</protein>
<evidence type="ECO:0000313" key="2">
    <source>
        <dbReference type="Proteomes" id="UP001233314"/>
    </source>
</evidence>
<dbReference type="Proteomes" id="UP001233314">
    <property type="component" value="Unassembled WGS sequence"/>
</dbReference>
<evidence type="ECO:0000313" key="1">
    <source>
        <dbReference type="EMBL" id="MDO7867865.1"/>
    </source>
</evidence>
<reference evidence="1 2" key="1">
    <citation type="submission" date="2023-07" db="EMBL/GenBank/DDBJ databases">
        <title>Nocardioides sp. nov WY-20 isolated from soil.</title>
        <authorList>
            <person name="Liu B."/>
            <person name="Wan Y."/>
        </authorList>
    </citation>
    <scope>NUCLEOTIDE SEQUENCE [LARGE SCALE GENOMIC DNA]</scope>
    <source>
        <strain evidence="1 2">WY-20</strain>
    </source>
</reference>